<dbReference type="HOGENOM" id="CLU_1413379_0_0_3"/>
<protein>
    <submittedName>
        <fullName evidence="1">Uncharacterized protein</fullName>
    </submittedName>
</protein>
<name>U5QN73_GLOK1</name>
<dbReference type="GO" id="GO:0001217">
    <property type="term" value="F:DNA-binding transcription repressor activity"/>
    <property type="evidence" value="ECO:0007669"/>
    <property type="project" value="TreeGrafter"/>
</dbReference>
<reference evidence="1 2" key="1">
    <citation type="journal article" date="2013" name="PLoS ONE">
        <title>Cultivation and Complete Genome Sequencing of Gloeobacter kilaueensis sp. nov., from a Lava Cave in Kilauea Caldera, Hawai'i.</title>
        <authorList>
            <person name="Saw J.H."/>
            <person name="Schatz M."/>
            <person name="Brown M.V."/>
            <person name="Kunkel D.D."/>
            <person name="Foster J.S."/>
            <person name="Shick H."/>
            <person name="Christensen S."/>
            <person name="Hou S."/>
            <person name="Wan X."/>
            <person name="Donachie S.P."/>
        </authorList>
    </citation>
    <scope>NUCLEOTIDE SEQUENCE [LARGE SCALE GENOMIC DNA]</scope>
    <source>
        <strain evidence="2">JS</strain>
    </source>
</reference>
<dbReference type="KEGG" id="glj:GKIL_4191"/>
<evidence type="ECO:0000313" key="1">
    <source>
        <dbReference type="EMBL" id="AGY60437.1"/>
    </source>
</evidence>
<dbReference type="EMBL" id="CP003587">
    <property type="protein sequence ID" value="AGY60437.1"/>
    <property type="molecule type" value="Genomic_DNA"/>
</dbReference>
<keyword evidence="2" id="KW-1185">Reference proteome</keyword>
<dbReference type="Proteomes" id="UP000017396">
    <property type="component" value="Chromosome"/>
</dbReference>
<dbReference type="STRING" id="1183438.GKIL_4191"/>
<dbReference type="AlphaFoldDB" id="U5QN73"/>
<organism evidence="1 2">
    <name type="scientific">Gloeobacter kilaueensis (strain ATCC BAA-2537 / CCAP 1431/1 / ULC 316 / JS1)</name>
    <dbReference type="NCBI Taxonomy" id="1183438"/>
    <lineage>
        <taxon>Bacteria</taxon>
        <taxon>Bacillati</taxon>
        <taxon>Cyanobacteriota</taxon>
        <taxon>Cyanophyceae</taxon>
        <taxon>Gloeobacterales</taxon>
        <taxon>Gloeobacteraceae</taxon>
        <taxon>Gloeobacter</taxon>
    </lineage>
</organism>
<dbReference type="PANTHER" id="PTHR42182">
    <property type="entry name" value="SLL0359 PROTEIN"/>
    <property type="match status" value="1"/>
</dbReference>
<gene>
    <name evidence="1" type="ORF">GKIL_4191</name>
</gene>
<dbReference type="PANTHER" id="PTHR42182:SF1">
    <property type="entry name" value="SLL0359 PROTEIN"/>
    <property type="match status" value="1"/>
</dbReference>
<sequence length="192" mass="21639">MKGSADIRKLFMRAVEGDNPVLQLRKTVETTLLEGVPYKSALALLDELFDYYRSEENEESENVVADVMDFLIGWCSPHMKIQPLHAVDLINKTEVKTSQPVGRSSERSNLSVPYKSSKKLSSKKTVLTGKSLLELIRQHPGEKARRLAELAGYVTDTKTGRRRVQITAYQKAKIEAEKSASQSEKDIDLTRK</sequence>
<dbReference type="InterPro" id="IPR027360">
    <property type="entry name" value="AbrB-like"/>
</dbReference>
<dbReference type="GO" id="GO:0000976">
    <property type="term" value="F:transcription cis-regulatory region binding"/>
    <property type="evidence" value="ECO:0007669"/>
    <property type="project" value="TreeGrafter"/>
</dbReference>
<evidence type="ECO:0000313" key="2">
    <source>
        <dbReference type="Proteomes" id="UP000017396"/>
    </source>
</evidence>
<dbReference type="GO" id="GO:0032993">
    <property type="term" value="C:protein-DNA complex"/>
    <property type="evidence" value="ECO:0007669"/>
    <property type="project" value="TreeGrafter"/>
</dbReference>
<accession>U5QN73</accession>
<proteinExistence type="predicted"/>